<dbReference type="Proteomes" id="UP000265768">
    <property type="component" value="Unassembled WGS sequence"/>
</dbReference>
<dbReference type="RefSeq" id="WP_119928341.1">
    <property type="nucleotide sequence ID" value="NZ_QZEY01000008.1"/>
</dbReference>
<comment type="caution">
    <text evidence="1">The sequence shown here is derived from an EMBL/GenBank/DDBJ whole genome shotgun (WGS) entry which is preliminary data.</text>
</comment>
<dbReference type="SUPFAM" id="SSF140453">
    <property type="entry name" value="EsxAB dimer-like"/>
    <property type="match status" value="1"/>
</dbReference>
<dbReference type="AlphaFoldDB" id="A0A3A4B9P8"/>
<name>A0A3A4B9P8_9ACTN</name>
<accession>A0A3A4B9P8</accession>
<evidence type="ECO:0008006" key="3">
    <source>
        <dbReference type="Google" id="ProtNLM"/>
    </source>
</evidence>
<dbReference type="EMBL" id="QZEY01000008">
    <property type="protein sequence ID" value="RJL30918.1"/>
    <property type="molecule type" value="Genomic_DNA"/>
</dbReference>
<protein>
    <recommendedName>
        <fullName evidence="3">WXG100 family type VII secretion target</fullName>
    </recommendedName>
</protein>
<gene>
    <name evidence="1" type="ORF">D5H75_21745</name>
</gene>
<sequence>MASSEIAEFRADMAAVADAVEAIAAELGSTSALLGTQTWRGGAADAWARDWTARRARLRALLRAVLEEQPDLLRRMRDHG</sequence>
<dbReference type="InterPro" id="IPR036689">
    <property type="entry name" value="ESAT-6-like_sf"/>
</dbReference>
<reference evidence="1 2" key="1">
    <citation type="submission" date="2018-09" db="EMBL/GenBank/DDBJ databases">
        <title>YIM 75507 draft genome.</title>
        <authorList>
            <person name="Tang S."/>
            <person name="Feng Y."/>
        </authorList>
    </citation>
    <scope>NUCLEOTIDE SEQUENCE [LARGE SCALE GENOMIC DNA]</scope>
    <source>
        <strain evidence="1 2">YIM 75507</strain>
    </source>
</reference>
<proteinExistence type="predicted"/>
<organism evidence="1 2">
    <name type="scientific">Bailinhaonella thermotolerans</name>
    <dbReference type="NCBI Taxonomy" id="1070861"/>
    <lineage>
        <taxon>Bacteria</taxon>
        <taxon>Bacillati</taxon>
        <taxon>Actinomycetota</taxon>
        <taxon>Actinomycetes</taxon>
        <taxon>Streptosporangiales</taxon>
        <taxon>Streptosporangiaceae</taxon>
        <taxon>Bailinhaonella</taxon>
    </lineage>
</organism>
<evidence type="ECO:0000313" key="1">
    <source>
        <dbReference type="EMBL" id="RJL30918.1"/>
    </source>
</evidence>
<evidence type="ECO:0000313" key="2">
    <source>
        <dbReference type="Proteomes" id="UP000265768"/>
    </source>
</evidence>
<keyword evidence="2" id="KW-1185">Reference proteome</keyword>